<dbReference type="InterPro" id="IPR018076">
    <property type="entry name" value="T2SS_GspF_dom"/>
</dbReference>
<evidence type="ECO:0000313" key="9">
    <source>
        <dbReference type="Proteomes" id="UP000296159"/>
    </source>
</evidence>
<dbReference type="AlphaFoldDB" id="A0A2U1U7V7"/>
<keyword evidence="9" id="KW-1185">Reference proteome</keyword>
<proteinExistence type="predicted"/>
<feature type="transmembrane region" description="Helical" evidence="6">
    <location>
        <begin position="125"/>
        <end position="144"/>
    </location>
</feature>
<dbReference type="EMBL" id="QDKH01000006">
    <property type="protein sequence ID" value="PWC17729.1"/>
    <property type="molecule type" value="Genomic_DNA"/>
</dbReference>
<keyword evidence="2" id="KW-1003">Cell membrane</keyword>
<dbReference type="InterPro" id="IPR042094">
    <property type="entry name" value="T2SS_GspF_sf"/>
</dbReference>
<keyword evidence="3 6" id="KW-0812">Transmembrane</keyword>
<feature type="transmembrane region" description="Helical" evidence="6">
    <location>
        <begin position="6"/>
        <end position="27"/>
    </location>
</feature>
<reference evidence="8 9" key="1">
    <citation type="submission" date="2018-04" db="EMBL/GenBank/DDBJ databases">
        <title>Brenneria corticis sp.nov.</title>
        <authorList>
            <person name="Li Y."/>
        </authorList>
    </citation>
    <scope>NUCLEOTIDE SEQUENCE [LARGE SCALE GENOMIC DNA]</scope>
    <source>
        <strain evidence="8 9">CFCC 11842</strain>
    </source>
</reference>
<dbReference type="Pfam" id="PF00482">
    <property type="entry name" value="T2SSF"/>
    <property type="match status" value="1"/>
</dbReference>
<dbReference type="PANTHER" id="PTHR35007:SF1">
    <property type="entry name" value="PILUS ASSEMBLY PROTEIN"/>
    <property type="match status" value="1"/>
</dbReference>
<dbReference type="RefSeq" id="WP_136165506.1">
    <property type="nucleotide sequence ID" value="NZ_KZ819074.1"/>
</dbReference>
<evidence type="ECO:0000259" key="7">
    <source>
        <dbReference type="Pfam" id="PF00482"/>
    </source>
</evidence>
<sequence>MTPLLLNLVTLLVFCGVLLSVLAVYFWQKARQRRAQREQRWRRILADVEPPPARQVSDSILRDEIKTPLMQVPLLGRWLAGIWSQLAFIGWKKNLRRRALILAAPSLLLGMALGQRTLLPLTLGLLFSLLLFACVGALLFRATLQKHLKALRESLPEAIDAITRSCRAGVPVANTFAIVAEHLTGPLAAEFKTIDHWLKLGIPLRQVIQTSAGRVPMAEYRFFVVILIINQEAGGRLGETLERLSATLRDRRELQLKVQSKTSEARASAKIVAALFPCCLAYLYMKSPDDFNFLFADPVGTTVLIYALCSVSLGMLVTHFMVKRIS</sequence>
<feature type="transmembrane region" description="Helical" evidence="6">
    <location>
        <begin position="304"/>
        <end position="322"/>
    </location>
</feature>
<name>A0A2U1U7V7_9GAMM</name>
<keyword evidence="5 6" id="KW-0472">Membrane</keyword>
<keyword evidence="4 6" id="KW-1133">Transmembrane helix</keyword>
<evidence type="ECO:0000256" key="4">
    <source>
        <dbReference type="ARBA" id="ARBA00022989"/>
    </source>
</evidence>
<dbReference type="Gene3D" id="1.20.81.30">
    <property type="entry name" value="Type II secretion system (T2SS), domain F"/>
    <property type="match status" value="1"/>
</dbReference>
<accession>A0A2U1U7V7</accession>
<feature type="transmembrane region" description="Helical" evidence="6">
    <location>
        <begin position="267"/>
        <end position="284"/>
    </location>
</feature>
<organism evidence="8 9">
    <name type="scientific">Brenneria corticis</name>
    <dbReference type="NCBI Taxonomy" id="2173106"/>
    <lineage>
        <taxon>Bacteria</taxon>
        <taxon>Pseudomonadati</taxon>
        <taxon>Pseudomonadota</taxon>
        <taxon>Gammaproteobacteria</taxon>
        <taxon>Enterobacterales</taxon>
        <taxon>Pectobacteriaceae</taxon>
        <taxon>Brenneria</taxon>
    </lineage>
</organism>
<comment type="subcellular location">
    <subcellularLocation>
        <location evidence="1">Cell membrane</location>
        <topology evidence="1">Multi-pass membrane protein</topology>
    </subcellularLocation>
</comment>
<dbReference type="PANTHER" id="PTHR35007">
    <property type="entry name" value="INTEGRAL MEMBRANE PROTEIN-RELATED"/>
    <property type="match status" value="1"/>
</dbReference>
<evidence type="ECO:0000256" key="2">
    <source>
        <dbReference type="ARBA" id="ARBA00022475"/>
    </source>
</evidence>
<feature type="domain" description="Type II secretion system protein GspF" evidence="7">
    <location>
        <begin position="160"/>
        <end position="283"/>
    </location>
</feature>
<feature type="transmembrane region" description="Helical" evidence="6">
    <location>
        <begin position="99"/>
        <end position="119"/>
    </location>
</feature>
<evidence type="ECO:0000256" key="3">
    <source>
        <dbReference type="ARBA" id="ARBA00022692"/>
    </source>
</evidence>
<protein>
    <submittedName>
        <fullName evidence="8">Pilus assembly protein</fullName>
    </submittedName>
</protein>
<evidence type="ECO:0000313" key="8">
    <source>
        <dbReference type="EMBL" id="PWC17729.1"/>
    </source>
</evidence>
<evidence type="ECO:0000256" key="1">
    <source>
        <dbReference type="ARBA" id="ARBA00004651"/>
    </source>
</evidence>
<gene>
    <name evidence="8" type="ORF">DDT56_05595</name>
</gene>
<dbReference type="GO" id="GO:0005886">
    <property type="term" value="C:plasma membrane"/>
    <property type="evidence" value="ECO:0007669"/>
    <property type="project" value="UniProtKB-SubCell"/>
</dbReference>
<dbReference type="Proteomes" id="UP000296159">
    <property type="component" value="Unassembled WGS sequence"/>
</dbReference>
<evidence type="ECO:0000256" key="5">
    <source>
        <dbReference type="ARBA" id="ARBA00023136"/>
    </source>
</evidence>
<comment type="caution">
    <text evidence="8">The sequence shown here is derived from an EMBL/GenBank/DDBJ whole genome shotgun (WGS) entry which is preliminary data.</text>
</comment>
<evidence type="ECO:0000256" key="6">
    <source>
        <dbReference type="SAM" id="Phobius"/>
    </source>
</evidence>